<feature type="binding site" evidence="9">
    <location>
        <position position="13"/>
    </location>
    <ligand>
        <name>Mg(2+)</name>
        <dbReference type="ChEBI" id="CHEBI:18420"/>
        <note>catalytic</note>
    </ligand>
</feature>
<sequence length="107" mass="12914">MRYDIMRIICFFDLPTETLKQKRMYRYFRKTLISNGFEMLQYSVYVRTCPNRVFAKKFYKRITEKSPGEGHIRLLTVTEKQFEDMMLIIGEKAKQEEKIGANRMVIL</sequence>
<keyword evidence="8 9" id="KW-0051">Antiviral defense</keyword>
<name>A0A841YGY4_9LIST</name>
<evidence type="ECO:0000256" key="8">
    <source>
        <dbReference type="ARBA" id="ARBA00023118"/>
    </source>
</evidence>
<evidence type="ECO:0000256" key="6">
    <source>
        <dbReference type="ARBA" id="ARBA00022801"/>
    </source>
</evidence>
<comment type="cofactor">
    <cofactor evidence="1 9">
        <name>Mg(2+)</name>
        <dbReference type="ChEBI" id="CHEBI:18420"/>
    </cofactor>
</comment>
<dbReference type="GO" id="GO:0046872">
    <property type="term" value="F:metal ion binding"/>
    <property type="evidence" value="ECO:0007669"/>
    <property type="project" value="UniProtKB-UniRule"/>
</dbReference>
<dbReference type="GO" id="GO:0004521">
    <property type="term" value="F:RNA endonuclease activity"/>
    <property type="evidence" value="ECO:0007669"/>
    <property type="project" value="InterPro"/>
</dbReference>
<dbReference type="EMBL" id="JAARPY010000013">
    <property type="protein sequence ID" value="MBC1399526.1"/>
    <property type="molecule type" value="Genomic_DNA"/>
</dbReference>
<dbReference type="EC" id="3.1.-.-" evidence="9"/>
<dbReference type="SUPFAM" id="SSF143430">
    <property type="entry name" value="TTP0101/SSO1404-like"/>
    <property type="match status" value="1"/>
</dbReference>
<dbReference type="AlphaFoldDB" id="A0A841YGY4"/>
<dbReference type="NCBIfam" id="TIGR01573">
    <property type="entry name" value="cas2"/>
    <property type="match status" value="1"/>
</dbReference>
<comment type="similarity">
    <text evidence="2 9">Belongs to the CRISPR-associated endoribonuclease Cas2 protein family.</text>
</comment>
<evidence type="ECO:0000256" key="2">
    <source>
        <dbReference type="ARBA" id="ARBA00009959"/>
    </source>
</evidence>
<dbReference type="Proteomes" id="UP000571128">
    <property type="component" value="Unassembled WGS sequence"/>
</dbReference>
<evidence type="ECO:0000313" key="11">
    <source>
        <dbReference type="Proteomes" id="UP000571128"/>
    </source>
</evidence>
<dbReference type="GO" id="GO:0043571">
    <property type="term" value="P:maintenance of CRISPR repeat elements"/>
    <property type="evidence" value="ECO:0007669"/>
    <property type="project" value="UniProtKB-UniRule"/>
</dbReference>
<dbReference type="Gene3D" id="3.30.70.240">
    <property type="match status" value="1"/>
</dbReference>
<keyword evidence="6 9" id="KW-0378">Hydrolase</keyword>
<protein>
    <recommendedName>
        <fullName evidence="9">CRISPR-associated endoribonuclease Cas2</fullName>
        <ecNumber evidence="9">3.1.-.-</ecNumber>
    </recommendedName>
</protein>
<comment type="function">
    <text evidence="9">CRISPR (clustered regularly interspaced short palindromic repeat), is an adaptive immune system that provides protection against mobile genetic elements (viruses, transposable elements and conjugative plasmids). CRISPR clusters contain sequences complementary to antecedent mobile elements and target invading nucleic acids. CRISPR clusters are transcribed and processed into CRISPR RNA (crRNA). Functions as a ssRNA-specific endoribonuclease. Involved in the integration of spacer DNA into the CRISPR cassette.</text>
</comment>
<evidence type="ECO:0000256" key="3">
    <source>
        <dbReference type="ARBA" id="ARBA00022722"/>
    </source>
</evidence>
<dbReference type="GO" id="GO:0051607">
    <property type="term" value="P:defense response to virus"/>
    <property type="evidence" value="ECO:0007669"/>
    <property type="project" value="UniProtKB-UniRule"/>
</dbReference>
<dbReference type="Pfam" id="PF09827">
    <property type="entry name" value="CRISPR_Cas2"/>
    <property type="match status" value="1"/>
</dbReference>
<evidence type="ECO:0000256" key="7">
    <source>
        <dbReference type="ARBA" id="ARBA00022842"/>
    </source>
</evidence>
<organism evidence="10 11">
    <name type="scientific">Listeria fleischmannii</name>
    <dbReference type="NCBI Taxonomy" id="1069827"/>
    <lineage>
        <taxon>Bacteria</taxon>
        <taxon>Bacillati</taxon>
        <taxon>Bacillota</taxon>
        <taxon>Bacilli</taxon>
        <taxon>Bacillales</taxon>
        <taxon>Listeriaceae</taxon>
        <taxon>Listeria</taxon>
    </lineage>
</organism>
<evidence type="ECO:0000256" key="1">
    <source>
        <dbReference type="ARBA" id="ARBA00001946"/>
    </source>
</evidence>
<keyword evidence="4 9" id="KW-0479">Metal-binding</keyword>
<evidence type="ECO:0000313" key="10">
    <source>
        <dbReference type="EMBL" id="MBC1399526.1"/>
    </source>
</evidence>
<reference evidence="10 11" key="1">
    <citation type="submission" date="2020-03" db="EMBL/GenBank/DDBJ databases">
        <title>Soil Listeria distribution.</title>
        <authorList>
            <person name="Liao J."/>
            <person name="Wiedmann M."/>
        </authorList>
    </citation>
    <scope>NUCLEOTIDE SEQUENCE [LARGE SCALE GENOMIC DNA]</scope>
    <source>
        <strain evidence="10 11">FSL L7-1645</strain>
    </source>
</reference>
<gene>
    <name evidence="9 10" type="primary">cas2</name>
    <name evidence="10" type="ORF">HB844_11640</name>
</gene>
<dbReference type="InterPro" id="IPR021127">
    <property type="entry name" value="CRISPR_associated_Cas2"/>
</dbReference>
<dbReference type="HAMAP" id="MF_01471">
    <property type="entry name" value="Cas2"/>
    <property type="match status" value="1"/>
</dbReference>
<dbReference type="GO" id="GO:0016787">
    <property type="term" value="F:hydrolase activity"/>
    <property type="evidence" value="ECO:0007669"/>
    <property type="project" value="UniProtKB-KW"/>
</dbReference>
<dbReference type="InterPro" id="IPR019199">
    <property type="entry name" value="Virulence_VapD/CRISPR_Cas2"/>
</dbReference>
<evidence type="ECO:0000256" key="5">
    <source>
        <dbReference type="ARBA" id="ARBA00022759"/>
    </source>
</evidence>
<keyword evidence="3 9" id="KW-0540">Nuclease</keyword>
<comment type="subunit">
    <text evidence="9">Homodimer, forms a heterotetramer with a Cas1 homodimer.</text>
</comment>
<comment type="caution">
    <text evidence="10">The sequence shown here is derived from an EMBL/GenBank/DDBJ whole genome shotgun (WGS) entry which is preliminary data.</text>
</comment>
<keyword evidence="7 9" id="KW-0460">Magnesium</keyword>
<accession>A0A841YGY4</accession>
<proteinExistence type="inferred from homology"/>
<evidence type="ECO:0000256" key="9">
    <source>
        <dbReference type="HAMAP-Rule" id="MF_01471"/>
    </source>
</evidence>
<keyword evidence="5 9" id="KW-0255">Endonuclease</keyword>
<evidence type="ECO:0000256" key="4">
    <source>
        <dbReference type="ARBA" id="ARBA00022723"/>
    </source>
</evidence>